<proteinExistence type="predicted"/>
<dbReference type="EMBL" id="AOUO01000085">
    <property type="protein sequence ID" value="EOD69131.1"/>
    <property type="molecule type" value="Genomic_DNA"/>
</dbReference>
<protein>
    <submittedName>
        <fullName evidence="2">Peptidase C14, caspase catalytic subunit P20</fullName>
    </submittedName>
</protein>
<dbReference type="PATRIC" id="fig|1292037.4.peg.1499"/>
<dbReference type="AlphaFoldDB" id="R1I9B1"/>
<evidence type="ECO:0000256" key="1">
    <source>
        <dbReference type="SAM" id="MobiDB-lite"/>
    </source>
</evidence>
<accession>R1I9B1</accession>
<sequence length="250" mass="26664">MTNSASGHFTGPVVQVGTVRGDVHAGGSGPVRSHYLTRVESLAPPSLVDREDELAELARFCTSPDTEGAYAWWQADAWSGKSALLTTFVLNPPPGVRLVAFFITGSQPGQSDRRAFVDNVLEQLCAVRGTPLPPSTDATREAQLRGLLAEVAQDCRRRGEQFALVVDGLDEDLGRDGSPDGHSIAALLPVQPPGPRARRCAGPGDLRAVDHGHGRPRGFRPGGTPSRPVDRSESARLRVGCRHRRRGGGS</sequence>
<dbReference type="Proteomes" id="UP000014139">
    <property type="component" value="Unassembled WGS sequence"/>
</dbReference>
<keyword evidence="3" id="KW-1185">Reference proteome</keyword>
<feature type="region of interest" description="Disordered" evidence="1">
    <location>
        <begin position="174"/>
        <end position="250"/>
    </location>
</feature>
<organism evidence="2 3">
    <name type="scientific">Amycolatopsis vancoresmycina DSM 44592</name>
    <dbReference type="NCBI Taxonomy" id="1292037"/>
    <lineage>
        <taxon>Bacteria</taxon>
        <taxon>Bacillati</taxon>
        <taxon>Actinomycetota</taxon>
        <taxon>Actinomycetes</taxon>
        <taxon>Pseudonocardiales</taxon>
        <taxon>Pseudonocardiaceae</taxon>
        <taxon>Amycolatopsis</taxon>
    </lineage>
</organism>
<evidence type="ECO:0000313" key="2">
    <source>
        <dbReference type="EMBL" id="EOD69131.1"/>
    </source>
</evidence>
<feature type="compositionally biased region" description="Basic residues" evidence="1">
    <location>
        <begin position="239"/>
        <end position="250"/>
    </location>
</feature>
<gene>
    <name evidence="2" type="ORF">H480_07748</name>
</gene>
<name>R1I9B1_9PSEU</name>
<reference evidence="2 3" key="1">
    <citation type="submission" date="2013-02" db="EMBL/GenBank/DDBJ databases">
        <title>Draft genome sequence of Amycolatopsis vancoresmycina strain DSM 44592T.</title>
        <authorList>
            <person name="Kumar S."/>
            <person name="Kaur N."/>
            <person name="Kaur C."/>
            <person name="Raghava G.P.S."/>
            <person name="Mayilraj S."/>
        </authorList>
    </citation>
    <scope>NUCLEOTIDE SEQUENCE [LARGE SCALE GENOMIC DNA]</scope>
    <source>
        <strain evidence="2 3">DSM 44592</strain>
    </source>
</reference>
<evidence type="ECO:0000313" key="3">
    <source>
        <dbReference type="Proteomes" id="UP000014139"/>
    </source>
</evidence>
<comment type="caution">
    <text evidence="2">The sequence shown here is derived from an EMBL/GenBank/DDBJ whole genome shotgun (WGS) entry which is preliminary data.</text>
</comment>